<evidence type="ECO:0000313" key="2">
    <source>
        <dbReference type="Proteomes" id="UP000573327"/>
    </source>
</evidence>
<organism evidence="1 2">
    <name type="scientific">Kitasatospora gansuensis</name>
    <dbReference type="NCBI Taxonomy" id="258050"/>
    <lineage>
        <taxon>Bacteria</taxon>
        <taxon>Bacillati</taxon>
        <taxon>Actinomycetota</taxon>
        <taxon>Actinomycetes</taxon>
        <taxon>Kitasatosporales</taxon>
        <taxon>Streptomycetaceae</taxon>
        <taxon>Kitasatospora</taxon>
    </lineage>
</organism>
<accession>A0A7W7S7C1</accession>
<comment type="caution">
    <text evidence="1">The sequence shown here is derived from an EMBL/GenBank/DDBJ whole genome shotgun (WGS) entry which is preliminary data.</text>
</comment>
<dbReference type="EMBL" id="JACHJR010000001">
    <property type="protein sequence ID" value="MBB4945228.1"/>
    <property type="molecule type" value="Genomic_DNA"/>
</dbReference>
<name>A0A7W7S7C1_9ACTN</name>
<reference evidence="1 2" key="1">
    <citation type="submission" date="2020-08" db="EMBL/GenBank/DDBJ databases">
        <title>Sequencing the genomes of 1000 actinobacteria strains.</title>
        <authorList>
            <person name="Klenk H.-P."/>
        </authorList>
    </citation>
    <scope>NUCLEOTIDE SEQUENCE [LARGE SCALE GENOMIC DNA]</scope>
    <source>
        <strain evidence="1 2">DSM 44786</strain>
    </source>
</reference>
<dbReference type="AlphaFoldDB" id="A0A7W7S7C1"/>
<keyword evidence="2" id="KW-1185">Reference proteome</keyword>
<sequence>MESDRVPDDPGATMYQMWAEHDPAVEQPSLLWHVITKDDNAKSLCGRLLGAPSVSGSDLVQAESFCGPCMTSVRQAMAQPAAG</sequence>
<proteinExistence type="predicted"/>
<dbReference type="RefSeq" id="WP_184911587.1">
    <property type="nucleotide sequence ID" value="NZ_JACHJR010000001.1"/>
</dbReference>
<protein>
    <submittedName>
        <fullName evidence="1">Uncharacterized protein</fullName>
    </submittedName>
</protein>
<gene>
    <name evidence="1" type="ORF">F4556_000763</name>
</gene>
<evidence type="ECO:0000313" key="1">
    <source>
        <dbReference type="EMBL" id="MBB4945228.1"/>
    </source>
</evidence>
<dbReference type="Proteomes" id="UP000573327">
    <property type="component" value="Unassembled WGS sequence"/>
</dbReference>